<dbReference type="OrthoDB" id="10257049at2759"/>
<evidence type="ECO:0000256" key="1">
    <source>
        <dbReference type="ARBA" id="ARBA00008072"/>
    </source>
</evidence>
<dbReference type="InterPro" id="IPR047122">
    <property type="entry name" value="Trans-enoyl_RdTase-like"/>
</dbReference>
<gene>
    <name evidence="4" type="ORF">UCRPA7_1394</name>
</gene>
<dbReference type="HOGENOM" id="CLU_026673_16_5_1"/>
<comment type="similarity">
    <text evidence="1">Belongs to the zinc-containing alcohol dehydrogenase family.</text>
</comment>
<dbReference type="AlphaFoldDB" id="R8BUN4"/>
<dbReference type="GeneID" id="19321537"/>
<reference evidence="5" key="1">
    <citation type="journal article" date="2013" name="Genome Announc.">
        <title>Draft genome sequence of the ascomycete Phaeoacremonium aleophilum strain UCR-PA7, a causal agent of the esca disease complex in grapevines.</title>
        <authorList>
            <person name="Blanco-Ulate B."/>
            <person name="Rolshausen P."/>
            <person name="Cantu D."/>
        </authorList>
    </citation>
    <scope>NUCLEOTIDE SEQUENCE [LARGE SCALE GENOMIC DNA]</scope>
    <source>
        <strain evidence="5">UCR-PA7</strain>
    </source>
</reference>
<dbReference type="Proteomes" id="UP000014074">
    <property type="component" value="Unassembled WGS sequence"/>
</dbReference>
<proteinExistence type="inferred from homology"/>
<evidence type="ECO:0000313" key="4">
    <source>
        <dbReference type="EMBL" id="EOO03086.1"/>
    </source>
</evidence>
<dbReference type="SUPFAM" id="SSF51735">
    <property type="entry name" value="NAD(P)-binding Rossmann-fold domains"/>
    <property type="match status" value="1"/>
</dbReference>
<protein>
    <submittedName>
        <fullName evidence="4">Putative alcohol dehydrogenase protein</fullName>
    </submittedName>
</protein>
<organism evidence="4 5">
    <name type="scientific">Phaeoacremonium minimum (strain UCR-PA7)</name>
    <name type="common">Esca disease fungus</name>
    <name type="synonym">Togninia minima</name>
    <dbReference type="NCBI Taxonomy" id="1286976"/>
    <lineage>
        <taxon>Eukaryota</taxon>
        <taxon>Fungi</taxon>
        <taxon>Dikarya</taxon>
        <taxon>Ascomycota</taxon>
        <taxon>Pezizomycotina</taxon>
        <taxon>Sordariomycetes</taxon>
        <taxon>Sordariomycetidae</taxon>
        <taxon>Togniniales</taxon>
        <taxon>Togniniaceae</taxon>
        <taxon>Phaeoacremonium</taxon>
    </lineage>
</organism>
<evidence type="ECO:0000259" key="3">
    <source>
        <dbReference type="Pfam" id="PF08240"/>
    </source>
</evidence>
<dbReference type="RefSeq" id="XP_007912167.1">
    <property type="nucleotide sequence ID" value="XM_007913976.1"/>
</dbReference>
<dbReference type="SUPFAM" id="SSF50129">
    <property type="entry name" value="GroES-like"/>
    <property type="match status" value="1"/>
</dbReference>
<dbReference type="Gene3D" id="3.40.50.720">
    <property type="entry name" value="NAD(P)-binding Rossmann-like Domain"/>
    <property type="match status" value="1"/>
</dbReference>
<accession>R8BUN4</accession>
<dbReference type="Pfam" id="PF08240">
    <property type="entry name" value="ADH_N"/>
    <property type="match status" value="1"/>
</dbReference>
<keyword evidence="2" id="KW-0560">Oxidoreductase</keyword>
<dbReference type="EMBL" id="KB932863">
    <property type="protein sequence ID" value="EOO03086.1"/>
    <property type="molecule type" value="Genomic_DNA"/>
</dbReference>
<sequence>MATHLAAVFLAQGQRFEIQSRSTPNPGPGELLIAVKSVALNPADGIMRKDGRFISKYPTIIGFDVSGLVLEVGDGVPTGDDVASGISFHPGITHVAAYAAWIWKASDPDYGVFQERCLVPWQHSVPLPDDNMSWNEAVALSVAVQVALSAWDGLGFPRQWGTPASTDAGPIEKPYDEATNPKEALLIWGASFSVGTMGVQSVRLMRENSNSLIAAVYATAGSANKSYIASLGADRVFDYKDPSVVDAITSAAKEDELVIRHCYLATRQLAPCQAVLKSFSQL</sequence>
<evidence type="ECO:0000313" key="5">
    <source>
        <dbReference type="Proteomes" id="UP000014074"/>
    </source>
</evidence>
<evidence type="ECO:0000256" key="2">
    <source>
        <dbReference type="ARBA" id="ARBA00023002"/>
    </source>
</evidence>
<dbReference type="KEGG" id="tmn:UCRPA7_1394"/>
<dbReference type="PANTHER" id="PTHR45348">
    <property type="entry name" value="HYPOTHETICAL OXIDOREDUCTASE (EUROFUNG)"/>
    <property type="match status" value="1"/>
</dbReference>
<keyword evidence="5" id="KW-1185">Reference proteome</keyword>
<dbReference type="Gene3D" id="3.90.180.10">
    <property type="entry name" value="Medium-chain alcohol dehydrogenases, catalytic domain"/>
    <property type="match status" value="1"/>
</dbReference>
<dbReference type="PANTHER" id="PTHR45348:SF2">
    <property type="entry name" value="ZINC-TYPE ALCOHOL DEHYDROGENASE-LIKE PROTEIN C2E1P3.01"/>
    <property type="match status" value="1"/>
</dbReference>
<dbReference type="eggNOG" id="KOG1198">
    <property type="taxonomic scope" value="Eukaryota"/>
</dbReference>
<name>R8BUN4_PHAM7</name>
<dbReference type="GO" id="GO:0016651">
    <property type="term" value="F:oxidoreductase activity, acting on NAD(P)H"/>
    <property type="evidence" value="ECO:0007669"/>
    <property type="project" value="InterPro"/>
</dbReference>
<feature type="domain" description="Alcohol dehydrogenase-like N-terminal" evidence="3">
    <location>
        <begin position="27"/>
        <end position="129"/>
    </location>
</feature>
<dbReference type="InterPro" id="IPR011032">
    <property type="entry name" value="GroES-like_sf"/>
</dbReference>
<dbReference type="InterPro" id="IPR013154">
    <property type="entry name" value="ADH-like_N"/>
</dbReference>
<dbReference type="InterPro" id="IPR036291">
    <property type="entry name" value="NAD(P)-bd_dom_sf"/>
</dbReference>